<keyword evidence="4 6" id="KW-0339">Growth factor</keyword>
<proteinExistence type="inferred from homology"/>
<dbReference type="Proteomes" id="UP001186944">
    <property type="component" value="Unassembled WGS sequence"/>
</dbReference>
<dbReference type="CDD" id="cd13756">
    <property type="entry name" value="TGF_beta_BMPs_GDFs"/>
    <property type="match status" value="1"/>
</dbReference>
<gene>
    <name evidence="8" type="ORF">FSP39_022172</name>
</gene>
<reference evidence="8" key="1">
    <citation type="submission" date="2019-08" db="EMBL/GenBank/DDBJ databases">
        <title>The improved chromosome-level genome for the pearl oyster Pinctada fucata martensii using PacBio sequencing and Hi-C.</title>
        <authorList>
            <person name="Zheng Z."/>
        </authorList>
    </citation>
    <scope>NUCLEOTIDE SEQUENCE</scope>
    <source>
        <strain evidence="8">ZZ-2019</strain>
        <tissue evidence="8">Adductor muscle</tissue>
    </source>
</reference>
<dbReference type="Gene3D" id="2.10.90.10">
    <property type="entry name" value="Cystine-knot cytokines"/>
    <property type="match status" value="1"/>
</dbReference>
<keyword evidence="5" id="KW-1015">Disulfide bond</keyword>
<dbReference type="GO" id="GO:0005125">
    <property type="term" value="F:cytokine activity"/>
    <property type="evidence" value="ECO:0007669"/>
    <property type="project" value="TreeGrafter"/>
</dbReference>
<keyword evidence="9" id="KW-1185">Reference proteome</keyword>
<keyword evidence="3" id="KW-0964">Secreted</keyword>
<protein>
    <recommendedName>
        <fullName evidence="7">TGF-beta family profile domain-containing protein</fullName>
    </recommendedName>
</protein>
<evidence type="ECO:0000256" key="5">
    <source>
        <dbReference type="ARBA" id="ARBA00023157"/>
    </source>
</evidence>
<evidence type="ECO:0000256" key="3">
    <source>
        <dbReference type="ARBA" id="ARBA00022525"/>
    </source>
</evidence>
<dbReference type="InterPro" id="IPR029034">
    <property type="entry name" value="Cystine-knot_cytokine"/>
</dbReference>
<comment type="subcellular location">
    <subcellularLocation>
        <location evidence="1">Secreted</location>
    </subcellularLocation>
</comment>
<dbReference type="AlphaFoldDB" id="A0AA88Y112"/>
<dbReference type="PROSITE" id="PS51362">
    <property type="entry name" value="TGF_BETA_2"/>
    <property type="match status" value="1"/>
</dbReference>
<dbReference type="GO" id="GO:0008083">
    <property type="term" value="F:growth factor activity"/>
    <property type="evidence" value="ECO:0007669"/>
    <property type="project" value="UniProtKB-KW"/>
</dbReference>
<evidence type="ECO:0000313" key="9">
    <source>
        <dbReference type="Proteomes" id="UP001186944"/>
    </source>
</evidence>
<dbReference type="InterPro" id="IPR001839">
    <property type="entry name" value="TGF-b_C"/>
</dbReference>
<dbReference type="SMART" id="SM00204">
    <property type="entry name" value="TGFB"/>
    <property type="match status" value="1"/>
</dbReference>
<evidence type="ECO:0000256" key="2">
    <source>
        <dbReference type="ARBA" id="ARBA00006656"/>
    </source>
</evidence>
<dbReference type="GO" id="GO:0005615">
    <property type="term" value="C:extracellular space"/>
    <property type="evidence" value="ECO:0007669"/>
    <property type="project" value="TreeGrafter"/>
</dbReference>
<dbReference type="EMBL" id="VSWD01000010">
    <property type="protein sequence ID" value="KAK3091725.1"/>
    <property type="molecule type" value="Genomic_DNA"/>
</dbReference>
<evidence type="ECO:0000256" key="4">
    <source>
        <dbReference type="ARBA" id="ARBA00023030"/>
    </source>
</evidence>
<comment type="caution">
    <text evidence="8">The sequence shown here is derived from an EMBL/GenBank/DDBJ whole genome shotgun (WGS) entry which is preliminary data.</text>
</comment>
<dbReference type="SUPFAM" id="SSF57501">
    <property type="entry name" value="Cystine-knot cytokines"/>
    <property type="match status" value="1"/>
</dbReference>
<dbReference type="InterPro" id="IPR017948">
    <property type="entry name" value="TGFb_CS"/>
</dbReference>
<name>A0AA88Y112_PINIB</name>
<evidence type="ECO:0000256" key="1">
    <source>
        <dbReference type="ARBA" id="ARBA00004613"/>
    </source>
</evidence>
<accession>A0AA88Y112</accession>
<dbReference type="PROSITE" id="PS00250">
    <property type="entry name" value="TGF_BETA_1"/>
    <property type="match status" value="1"/>
</dbReference>
<comment type="similarity">
    <text evidence="2 6">Belongs to the TGF-beta family.</text>
</comment>
<feature type="domain" description="TGF-beta family profile" evidence="7">
    <location>
        <begin position="162"/>
        <end position="292"/>
    </location>
</feature>
<dbReference type="InterPro" id="IPR015615">
    <property type="entry name" value="TGF-beta-rel"/>
</dbReference>
<sequence length="292" mass="33831">MVIDVNNVPRVTDYMWNRYLELGSNWEVPRGIDDNDPNLYPTVKYLSPERIHGHGEIVFHLEGRGDLSNISKAELVFTPMADLRVVILTQNEAIPSVSTDEGHIADVTDYFRRNHANPRIHFSVRILTNSNRHHLNNRIRRLSPLLVLFKNIPNHFIHQHDRARRSTRTQRNRIDSEIASALTADDHDFCRLKVWQVSFRQLGFNSSTILYPPYYTPNYCTGSCPSPLVEDYLNATNYAFMKNLYHSRTNFEDRNVSRACCTPIEYADQEIMTADGTAKRVFDMIVTRCGCR</sequence>
<dbReference type="Pfam" id="PF00019">
    <property type="entry name" value="TGF_beta"/>
    <property type="match status" value="1"/>
</dbReference>
<evidence type="ECO:0000259" key="7">
    <source>
        <dbReference type="PROSITE" id="PS51362"/>
    </source>
</evidence>
<organism evidence="8 9">
    <name type="scientific">Pinctada imbricata</name>
    <name type="common">Atlantic pearl-oyster</name>
    <name type="synonym">Pinctada martensii</name>
    <dbReference type="NCBI Taxonomy" id="66713"/>
    <lineage>
        <taxon>Eukaryota</taxon>
        <taxon>Metazoa</taxon>
        <taxon>Spiralia</taxon>
        <taxon>Lophotrochozoa</taxon>
        <taxon>Mollusca</taxon>
        <taxon>Bivalvia</taxon>
        <taxon>Autobranchia</taxon>
        <taxon>Pteriomorphia</taxon>
        <taxon>Pterioida</taxon>
        <taxon>Pterioidea</taxon>
        <taxon>Pteriidae</taxon>
        <taxon>Pinctada</taxon>
    </lineage>
</organism>
<dbReference type="PANTHER" id="PTHR11848">
    <property type="entry name" value="TGF-BETA FAMILY"/>
    <property type="match status" value="1"/>
</dbReference>
<evidence type="ECO:0000256" key="6">
    <source>
        <dbReference type="RuleBase" id="RU000354"/>
    </source>
</evidence>
<evidence type="ECO:0000313" key="8">
    <source>
        <dbReference type="EMBL" id="KAK3091725.1"/>
    </source>
</evidence>